<accession>A0A0E9X886</accession>
<evidence type="ECO:0000313" key="1">
    <source>
        <dbReference type="EMBL" id="JAH97903.1"/>
    </source>
</evidence>
<sequence>MAEHFHDITAMLWQQLFVDGQCAAAVELLEGLGHRDCDITNKPLPVSLLQAFSGAPLTRSLPLSHTNSAVWCYLLGYIASHFYTFTSVKCAYI</sequence>
<proteinExistence type="predicted"/>
<dbReference type="EMBL" id="GBXM01010674">
    <property type="protein sequence ID" value="JAH97903.1"/>
    <property type="molecule type" value="Transcribed_RNA"/>
</dbReference>
<reference evidence="1" key="2">
    <citation type="journal article" date="2015" name="Fish Shellfish Immunol.">
        <title>Early steps in the European eel (Anguilla anguilla)-Vibrio vulnificus interaction in the gills: Role of the RtxA13 toxin.</title>
        <authorList>
            <person name="Callol A."/>
            <person name="Pajuelo D."/>
            <person name="Ebbesson L."/>
            <person name="Teles M."/>
            <person name="MacKenzie S."/>
            <person name="Amaro C."/>
        </authorList>
    </citation>
    <scope>NUCLEOTIDE SEQUENCE</scope>
</reference>
<reference evidence="1" key="1">
    <citation type="submission" date="2014-11" db="EMBL/GenBank/DDBJ databases">
        <authorList>
            <person name="Amaro Gonzalez C."/>
        </authorList>
    </citation>
    <scope>NUCLEOTIDE SEQUENCE</scope>
</reference>
<protein>
    <submittedName>
        <fullName evidence="1">Uncharacterized protein</fullName>
    </submittedName>
</protein>
<organism evidence="1">
    <name type="scientific">Anguilla anguilla</name>
    <name type="common">European freshwater eel</name>
    <name type="synonym">Muraena anguilla</name>
    <dbReference type="NCBI Taxonomy" id="7936"/>
    <lineage>
        <taxon>Eukaryota</taxon>
        <taxon>Metazoa</taxon>
        <taxon>Chordata</taxon>
        <taxon>Craniata</taxon>
        <taxon>Vertebrata</taxon>
        <taxon>Euteleostomi</taxon>
        <taxon>Actinopterygii</taxon>
        <taxon>Neopterygii</taxon>
        <taxon>Teleostei</taxon>
        <taxon>Anguilliformes</taxon>
        <taxon>Anguillidae</taxon>
        <taxon>Anguilla</taxon>
    </lineage>
</organism>
<dbReference type="AlphaFoldDB" id="A0A0E9X886"/>
<name>A0A0E9X886_ANGAN</name>